<feature type="domain" description="Alpha/beta hydrolase fold-3" evidence="2">
    <location>
        <begin position="77"/>
        <end position="287"/>
    </location>
</feature>
<dbReference type="Proteomes" id="UP000184245">
    <property type="component" value="Unassembled WGS sequence"/>
</dbReference>
<dbReference type="PANTHER" id="PTHR48081">
    <property type="entry name" value="AB HYDROLASE SUPERFAMILY PROTEIN C4A8.06C"/>
    <property type="match status" value="1"/>
</dbReference>
<proteinExistence type="predicted"/>
<evidence type="ECO:0000313" key="3">
    <source>
        <dbReference type="EMBL" id="SHE38752.1"/>
    </source>
</evidence>
<accession>A0A1M4T2I6</accession>
<dbReference type="GO" id="GO:0016787">
    <property type="term" value="F:hydrolase activity"/>
    <property type="evidence" value="ECO:0007669"/>
    <property type="project" value="UniProtKB-KW"/>
</dbReference>
<evidence type="ECO:0000313" key="4">
    <source>
        <dbReference type="Proteomes" id="UP000184245"/>
    </source>
</evidence>
<dbReference type="AlphaFoldDB" id="A0A1M4T2I6"/>
<dbReference type="STRING" id="1122155.SAMN02745158_00399"/>
<dbReference type="SUPFAM" id="SSF53474">
    <property type="entry name" value="alpha/beta-Hydrolases"/>
    <property type="match status" value="1"/>
</dbReference>
<organism evidence="3 4">
    <name type="scientific">Lactonifactor longoviformis DSM 17459</name>
    <dbReference type="NCBI Taxonomy" id="1122155"/>
    <lineage>
        <taxon>Bacteria</taxon>
        <taxon>Bacillati</taxon>
        <taxon>Bacillota</taxon>
        <taxon>Clostridia</taxon>
        <taxon>Eubacteriales</taxon>
        <taxon>Clostridiaceae</taxon>
        <taxon>Lactonifactor</taxon>
    </lineage>
</organism>
<protein>
    <submittedName>
        <fullName evidence="3">Acetyl esterase/lipase</fullName>
    </submittedName>
</protein>
<dbReference type="InterPro" id="IPR029058">
    <property type="entry name" value="AB_hydrolase_fold"/>
</dbReference>
<dbReference type="Pfam" id="PF07859">
    <property type="entry name" value="Abhydrolase_3"/>
    <property type="match status" value="1"/>
</dbReference>
<dbReference type="InterPro" id="IPR050300">
    <property type="entry name" value="GDXG_lipolytic_enzyme"/>
</dbReference>
<evidence type="ECO:0000256" key="1">
    <source>
        <dbReference type="ARBA" id="ARBA00022801"/>
    </source>
</evidence>
<keyword evidence="4" id="KW-1185">Reference proteome</keyword>
<name>A0A1M4T2I6_9CLOT</name>
<dbReference type="InterPro" id="IPR013094">
    <property type="entry name" value="AB_hydrolase_3"/>
</dbReference>
<sequence length="310" mass="35617">MNYAVKKILKALSYGPLDVQAERRLAELKKLDPMRIFARKLDVHIMNGTHEVPVRIYFPTQKMLEEELVFQYSGKVLLFFHGGGWVTESVETYDRICSRMAQSTNQLVLSVEYRKAPEHRFPTALMDGYAVAEVLFSGQYLKGVRPENITLMGDSAGGSLTAALTLLARDRNAFWPRQQILIYPALWNDYTETSPFPSVRENGRDYLLTAVKMEEYMNLYQSSAEDRNSPYFAPLLSEHLEDLPRTLILTAQYDPLRDEGEEFGRKLKEAGNEVTVKRIEHALHGYFALGIKYLYVQESLEIINQFLKEA</sequence>
<dbReference type="OrthoDB" id="9815425at2"/>
<reference evidence="3 4" key="1">
    <citation type="submission" date="2016-11" db="EMBL/GenBank/DDBJ databases">
        <authorList>
            <person name="Jaros S."/>
            <person name="Januszkiewicz K."/>
            <person name="Wedrychowicz H."/>
        </authorList>
    </citation>
    <scope>NUCLEOTIDE SEQUENCE [LARGE SCALE GENOMIC DNA]</scope>
    <source>
        <strain evidence="3 4">DSM 17459</strain>
    </source>
</reference>
<dbReference type="EMBL" id="FQVI01000001">
    <property type="protein sequence ID" value="SHE38752.1"/>
    <property type="molecule type" value="Genomic_DNA"/>
</dbReference>
<dbReference type="PANTHER" id="PTHR48081:SF8">
    <property type="entry name" value="ALPHA_BETA HYDROLASE FOLD-3 DOMAIN-CONTAINING PROTEIN-RELATED"/>
    <property type="match status" value="1"/>
</dbReference>
<dbReference type="RefSeq" id="WP_072848566.1">
    <property type="nucleotide sequence ID" value="NZ_FQVI01000001.1"/>
</dbReference>
<dbReference type="Gene3D" id="3.40.50.1820">
    <property type="entry name" value="alpha/beta hydrolase"/>
    <property type="match status" value="1"/>
</dbReference>
<keyword evidence="1" id="KW-0378">Hydrolase</keyword>
<gene>
    <name evidence="3" type="ORF">SAMN02745158_00399</name>
</gene>
<evidence type="ECO:0000259" key="2">
    <source>
        <dbReference type="Pfam" id="PF07859"/>
    </source>
</evidence>